<dbReference type="Pfam" id="PF02954">
    <property type="entry name" value="HTH_8"/>
    <property type="match status" value="1"/>
</dbReference>
<dbReference type="Gene3D" id="1.10.10.60">
    <property type="entry name" value="Homeodomain-like"/>
    <property type="match status" value="1"/>
</dbReference>
<keyword evidence="3" id="KW-1185">Reference proteome</keyword>
<evidence type="ECO:0000313" key="3">
    <source>
        <dbReference type="Proteomes" id="UP000235803"/>
    </source>
</evidence>
<comment type="caution">
    <text evidence="2">The sequence shown here is derived from an EMBL/GenBank/DDBJ whole genome shotgun (WGS) entry which is preliminary data.</text>
</comment>
<dbReference type="GO" id="GO:0043565">
    <property type="term" value="F:sequence-specific DNA binding"/>
    <property type="evidence" value="ECO:0007669"/>
    <property type="project" value="InterPro"/>
</dbReference>
<dbReference type="RefSeq" id="WP_102653664.1">
    <property type="nucleotide sequence ID" value="NZ_PNRF01000027.1"/>
</dbReference>
<accession>A0A2N7U2E8</accession>
<feature type="domain" description="DNA binding HTH" evidence="1">
    <location>
        <begin position="70"/>
        <end position="104"/>
    </location>
</feature>
<gene>
    <name evidence="2" type="ORF">C1H69_12080</name>
</gene>
<dbReference type="Proteomes" id="UP000235803">
    <property type="component" value="Unassembled WGS sequence"/>
</dbReference>
<evidence type="ECO:0000313" key="2">
    <source>
        <dbReference type="EMBL" id="PMR74599.1"/>
    </source>
</evidence>
<dbReference type="InterPro" id="IPR009057">
    <property type="entry name" value="Homeodomain-like_sf"/>
</dbReference>
<dbReference type="InterPro" id="IPR002197">
    <property type="entry name" value="HTH_Fis"/>
</dbReference>
<reference evidence="2 3" key="1">
    <citation type="submission" date="2018-01" db="EMBL/GenBank/DDBJ databases">
        <title>Halomonas endophytica sp. nov., isolated from storage liquid in the stems of Populus euphratica.</title>
        <authorList>
            <person name="Chen C."/>
        </authorList>
    </citation>
    <scope>NUCLEOTIDE SEQUENCE [LARGE SCALE GENOMIC DNA]</scope>
    <source>
        <strain evidence="2 3">MC28</strain>
    </source>
</reference>
<organism evidence="2 3">
    <name type="scientific">Billgrantia endophytica</name>
    <dbReference type="NCBI Taxonomy" id="2033802"/>
    <lineage>
        <taxon>Bacteria</taxon>
        <taxon>Pseudomonadati</taxon>
        <taxon>Pseudomonadota</taxon>
        <taxon>Gammaproteobacteria</taxon>
        <taxon>Oceanospirillales</taxon>
        <taxon>Halomonadaceae</taxon>
        <taxon>Billgrantia</taxon>
    </lineage>
</organism>
<sequence length="113" mass="12005">MNAAPLGTPVATSSLWCAAIKALGHGARRDDIITLKPGWLDLPHGQILAVLETSAEQEESPVDEPLRVQVAAIQRRAIRRALAACGGNWASAARRLAVDPSNLHKLASRLGVK</sequence>
<name>A0A2N7U2E8_9GAMM</name>
<dbReference type="SUPFAM" id="SSF46689">
    <property type="entry name" value="Homeodomain-like"/>
    <property type="match status" value="1"/>
</dbReference>
<dbReference type="EMBL" id="PNRF01000027">
    <property type="protein sequence ID" value="PMR74599.1"/>
    <property type="molecule type" value="Genomic_DNA"/>
</dbReference>
<evidence type="ECO:0000259" key="1">
    <source>
        <dbReference type="Pfam" id="PF02954"/>
    </source>
</evidence>
<dbReference type="AlphaFoldDB" id="A0A2N7U2E8"/>
<proteinExistence type="predicted"/>
<protein>
    <recommendedName>
        <fullName evidence="1">DNA binding HTH domain-containing protein</fullName>
    </recommendedName>
</protein>